<feature type="compositionally biased region" description="Basic and acidic residues" evidence="1">
    <location>
        <begin position="801"/>
        <end position="816"/>
    </location>
</feature>
<dbReference type="SUPFAM" id="SSF56219">
    <property type="entry name" value="DNase I-like"/>
    <property type="match status" value="1"/>
</dbReference>
<keyword evidence="4" id="KW-1185">Reference proteome</keyword>
<name>A0A1Q9E0L2_SYMMI</name>
<evidence type="ECO:0000313" key="3">
    <source>
        <dbReference type="EMBL" id="OLQ00939.1"/>
    </source>
</evidence>
<feature type="region of interest" description="Disordered" evidence="1">
    <location>
        <begin position="375"/>
        <end position="417"/>
    </location>
</feature>
<dbReference type="Pfam" id="PF03372">
    <property type="entry name" value="Exo_endo_phos"/>
    <property type="match status" value="1"/>
</dbReference>
<comment type="caution">
    <text evidence="3">The sequence shown here is derived from an EMBL/GenBank/DDBJ whole genome shotgun (WGS) entry which is preliminary data.</text>
</comment>
<dbReference type="PANTHER" id="PTHR47027:SF20">
    <property type="entry name" value="REVERSE TRANSCRIPTASE-LIKE PROTEIN WITH RNA-DIRECTED DNA POLYMERASE DOMAIN"/>
    <property type="match status" value="1"/>
</dbReference>
<dbReference type="Proteomes" id="UP000186817">
    <property type="component" value="Unassembled WGS sequence"/>
</dbReference>
<feature type="region of interest" description="Disordered" evidence="1">
    <location>
        <begin position="833"/>
        <end position="871"/>
    </location>
</feature>
<protein>
    <recommendedName>
        <fullName evidence="2">Endonuclease/exonuclease/phosphatase domain-containing protein</fullName>
    </recommendedName>
</protein>
<accession>A0A1Q9E0L2</accession>
<feature type="region of interest" description="Disordered" evidence="1">
    <location>
        <begin position="1"/>
        <end position="50"/>
    </location>
</feature>
<dbReference type="PANTHER" id="PTHR47027">
    <property type="entry name" value="REVERSE TRANSCRIPTASE DOMAIN-CONTAINING PROTEIN"/>
    <property type="match status" value="1"/>
</dbReference>
<dbReference type="GO" id="GO:0003824">
    <property type="term" value="F:catalytic activity"/>
    <property type="evidence" value="ECO:0007669"/>
    <property type="project" value="InterPro"/>
</dbReference>
<feature type="region of interest" description="Disordered" evidence="1">
    <location>
        <begin position="761"/>
        <end position="816"/>
    </location>
</feature>
<feature type="compositionally biased region" description="Acidic residues" evidence="1">
    <location>
        <begin position="28"/>
        <end position="50"/>
    </location>
</feature>
<feature type="compositionally biased region" description="Polar residues" evidence="1">
    <location>
        <begin position="846"/>
        <end position="856"/>
    </location>
</feature>
<gene>
    <name evidence="3" type="ORF">AK812_SmicGene16361</name>
</gene>
<dbReference type="Gene3D" id="3.60.10.10">
    <property type="entry name" value="Endonuclease/exonuclease/phosphatase"/>
    <property type="match status" value="1"/>
</dbReference>
<sequence length="3198" mass="353446">MQRWKTPEDGDENGGDSGELSLMMMLMTDDDDDDDDDDDADDDGDGDDDRWVETGVMVMTMAGQGGGKKRMGRTREVPKDVPVSEVYSLTPSVIRFIQTNFGIPWDPSHLPVFLVLLIQLEEEKEKGKRVEVHLKGTSIAHVPPDSAVDGSRSDYRYQEESSGRPWHLWPGARAASPKAKAMAKLRYDQMEVPANQLREQRQTGEESTSGKTDMMKEIQRMVSAARRADGKVRRLHEAKAKREAQWVLFEKKSRADFLEQKRLYENDVRRILDEIEEATQQGVIASAEAQDLAAHGFRPKPQAMSVEEPDAWDSLIHDEANQEQGFLGEALRAARQASAATPQHPARSDGSMAGPAEAARLLAATLAALPPGADFGQLGFPQATPGPPDGTTPGAVPHHQSEATEARVPTTTEQPRPAIKEASKARFSKAFLIFSHVLLISIQDGCLDKGSEWLGVYMHTPHYQMQQLAVRPAERTFLEVTKVLHAHATAPARQIFDTIVPLRPQRLTGFLSVLRFSSAARCTGTGGQAAVVVDLSCVGGGYFACILPKELSHHALMTYAQPLTSCEAEELDFFIGCRSRPWPPCAGVVLSDGDVITGMRKGIGSFAKIQAESLFHAGAYWDYPSNMIRFTYRESVCVLHRNRRYLLPHYHHYDQNIVEYVSRSLRLDPHCTLMCSYPIRDLEVQGDLSTFLIAVAEVPSPLETGLSRDQARDIFVLLDPRPMGIKPHFIHLQYPVVHLPTIVALLGLSTPAAMRVGVRGGDRRGDDIHVRGNTTLHLFAEEKPAASSSDETETSSLPEAGAHDHQGPSSSEGRRADIVLGVDRDLNEEYSVWEGNGADPLPPSSHIDTTLPQGHSWNAGLSEAGSPRAPTDGAVGEVITGDAEPEPAETAQDRRVNALIYVPDYVPEVVEVQVSFPSTPSQFVAAVDGARCQEQASAFPDLFPAVPQPLQELAVFVAGPKWQLDTATVIFDCRAVQAGFFARAVPRYLNRESLLVAAGFRGEDPISVHVDGLFRPLGIDQRTNMKTGQTVQLVHRYADGPDCFDLEDMLSSGRGWDTEASIPGVQSHFNSHFLILSDAGPFTFEVTPSAFVSFKEALARSLSTTEHRLCVKGSVPKIVDSYRFGFWASGVLVATEKLSAIPCPPAASPETRSILILDQRCILRGFTWRIVQEGCIGVQALADTYYGICPHGCVVTFKGAEAETREEEQVPKCPRPLARLMIARIPVLKTMGILTLSTLNLDIRNRTSIPPLLAQGAGADLLDRGKVKALIYGAKVDMWSADSRDDAQRVGSQCLTPVLSLWHAEDDGRVISTRWPNGSSLSVLGFSPSSPFPSGKTLRAPCWVHKLLIEPSTASLGRDSAYERAREATRLLGDSWPFPPYRWPIAFDDGSDSDLPAVMDDEPMTVDVSVYLLSPEYTPEHLPLTVVLPQTVRELTDLIEVCRDPTQKDLFPVLVEVTPQPDPGWGIFLALPVWATHSTAICCDLSLFDGRIFAIVVPETVSSYDLCARAGLAHNAEVDIFLPGEIEPLVPGGLEWKDLDAHSVGGIFNRSHQGIPANELVDSLAKQANRGTHPGACEHMLWTAAQIRAGALDWLWLQVETTTHPGHWPTQIGRSFVDLERFSDCIPFTTEESHRAVGMPAPVSEPAWSANCWGAFACLTVNVQSLTETSDMQAQPEETGFNGKSRYLREQLQDMGVHIAALQEARSPADATFVSASHIRFCAARDAQGNFGCELWFARDIPFATNNGTQAFFHPNDFLVVGNGPRELFVRFSRAGLKILFVCLHAPVGTSKDRDAWWHALSRRICRLSRDALVMLLGDFNTGFHHSLNSRVGDLVWPSSHGAPRDLDKIIDCHDLWIPSTFSQCHYGQHHTWVSPAGTSSARLDYVAIPSSWHVPQKGSRVDTSLDWGQARVDHFGLAVRVLFPISIAKNHQAGRAKLDREQLATEQGRQAINEICRNIPMQPWTSNVHRHYAQIEDFLGRSLMLAFPTKRGSCRSSHFTAATWDLRQRRSWLRKQVNREGVTLRLADAWVALITWRRGLGIRAARALTALRLVACQRRFAGLLAEMRSTKAVLRHSIRQDVAKRVQETAAVAAQTTKADVVSRLRPLLGPPRRRSRQQQALRGICHPNGDPALTLEEAEDLWIGHFAGIEDGTRVDPVQLVNECQAFQCSKDLDALALDTNSVPTRAQLEQSLRHTESNRAIGLDGVPGELLRFAAGTASTALFQLFLKVSMRAAEPIQFKGGALHAVWKGKSSATQCSAHRGILVSSTPGKAFHRVVRQQAVPALRSVATDMQIGGLPKFPVTMASHFVRAFQEGCQNRRCSHGLMFLDLREAFYRVVRPLLTGTSFCDEVVALVAQRINLPSGVMHELHRHLQQESLPAEAGASEWASAQLCEAMHSTWFRFQGSHTVVKTGVGSRPGDNLADVCFSFIFAKVLEAIRSELRGQGCLPSIPWSADMTDNLGEIRATADNRVEVLDATWMDDATFFVACDSAASLPESMASTGSAVLQSCVARALLPNLDKGKTEFIACAVGPGSRKVRRQLFSMPEATIRTSCRLWADASVRLVPTYQHLGGFVHHDGTMSRELRHRASLAWKAFNTRKKKVFAAPNVDPKDKAVLYETLVLTVLLHGAGTWRDLTPQEFSILEQAHFGMTFFMLRPLYTYDEALHLGGAHAVSVLGLPSLKTLLHVARLRQLLSYVRTPVAAFWAMLHWQGSWLAACRSSMQWLWSMTDNGVRHSQWISAWKDWHVMCQERPQAWKGLVRRAQAQAVDIEASEVAKRRHIGLVGRQLRWAGALLPAPYRDEARQQHFCAPCNMCFKTFQAWSVHAFKVHGRTTEGRRIQKGTQCQACLRHFTTHIKLCRHLNQQKECRTLLQTAGYSCHVEPGQGSRKAPDEGKFQAPTLQAQGPRLQAASYDWLGELERPSAEVLDCLALLGVGLEDFPCVEDAVWERVKQAFSCVCLPVRKILATAARWADNLSNGDWQSNIDRSLLLHIAGWVQGADLACWLVPDPAVKLPLWTTFRDAEITLPLLDMSAVCPVQPSTVAGVTPICIGPDKWLSRVVGQDRSVVTFVHQDCLSELREGHLPSFFQGPFEDTVFVISICGLPTWGDLPLPPIRRKHFLPRLTEAIFACDLVRLALRLWLKGIPTTLVFPSRCEFVPQPVSALPFLEPIQSREHCGMRSAGADWDKCSVSPF</sequence>
<dbReference type="InterPro" id="IPR036691">
    <property type="entry name" value="Endo/exonu/phosph_ase_sf"/>
</dbReference>
<evidence type="ECO:0000256" key="1">
    <source>
        <dbReference type="SAM" id="MobiDB-lite"/>
    </source>
</evidence>
<feature type="compositionally biased region" description="Basic and acidic residues" evidence="1">
    <location>
        <begin position="761"/>
        <end position="770"/>
    </location>
</feature>
<proteinExistence type="predicted"/>
<dbReference type="OrthoDB" id="425681at2759"/>
<feature type="domain" description="Endonuclease/exonuclease/phosphatase" evidence="2">
    <location>
        <begin position="1659"/>
        <end position="1856"/>
    </location>
</feature>
<feature type="region of interest" description="Disordered" evidence="1">
    <location>
        <begin position="334"/>
        <end position="354"/>
    </location>
</feature>
<dbReference type="InterPro" id="IPR005135">
    <property type="entry name" value="Endo/exonuclease/phosphatase"/>
</dbReference>
<reference evidence="3 4" key="1">
    <citation type="submission" date="2016-02" db="EMBL/GenBank/DDBJ databases">
        <title>Genome analysis of coral dinoflagellate symbionts highlights evolutionary adaptations to a symbiotic lifestyle.</title>
        <authorList>
            <person name="Aranda M."/>
            <person name="Li Y."/>
            <person name="Liew Y.J."/>
            <person name="Baumgarten S."/>
            <person name="Simakov O."/>
            <person name="Wilson M."/>
            <person name="Piel J."/>
            <person name="Ashoor H."/>
            <person name="Bougouffa S."/>
            <person name="Bajic V.B."/>
            <person name="Ryu T."/>
            <person name="Ravasi T."/>
            <person name="Bayer T."/>
            <person name="Micklem G."/>
            <person name="Kim H."/>
            <person name="Bhak J."/>
            <person name="Lajeunesse T.C."/>
            <person name="Voolstra C.R."/>
        </authorList>
    </citation>
    <scope>NUCLEOTIDE SEQUENCE [LARGE SCALE GENOMIC DNA]</scope>
    <source>
        <strain evidence="3 4">CCMP2467</strain>
    </source>
</reference>
<dbReference type="EMBL" id="LSRX01000310">
    <property type="protein sequence ID" value="OLQ00939.1"/>
    <property type="molecule type" value="Genomic_DNA"/>
</dbReference>
<evidence type="ECO:0000313" key="4">
    <source>
        <dbReference type="Proteomes" id="UP000186817"/>
    </source>
</evidence>
<evidence type="ECO:0000259" key="2">
    <source>
        <dbReference type="Pfam" id="PF03372"/>
    </source>
</evidence>
<organism evidence="3 4">
    <name type="scientific">Symbiodinium microadriaticum</name>
    <name type="common">Dinoflagellate</name>
    <name type="synonym">Zooxanthella microadriatica</name>
    <dbReference type="NCBI Taxonomy" id="2951"/>
    <lineage>
        <taxon>Eukaryota</taxon>
        <taxon>Sar</taxon>
        <taxon>Alveolata</taxon>
        <taxon>Dinophyceae</taxon>
        <taxon>Suessiales</taxon>
        <taxon>Symbiodiniaceae</taxon>
        <taxon>Symbiodinium</taxon>
    </lineage>
</organism>